<dbReference type="InterPro" id="IPR001544">
    <property type="entry name" value="Aminotrans_IV"/>
</dbReference>
<dbReference type="RefSeq" id="WP_087401236.1">
    <property type="nucleotide sequence ID" value="NZ_NFHB01000002.1"/>
</dbReference>
<dbReference type="Pfam" id="PF01063">
    <property type="entry name" value="Aminotran_4"/>
    <property type="match status" value="1"/>
</dbReference>
<dbReference type="OrthoDB" id="1004578at2"/>
<keyword evidence="1" id="KW-0808">Transferase</keyword>
<dbReference type="InterPro" id="IPR043132">
    <property type="entry name" value="BCAT-like_C"/>
</dbReference>
<protein>
    <submittedName>
        <fullName evidence="1">Branched-chain amino acid aminotransferase</fullName>
    </submittedName>
</protein>
<evidence type="ECO:0000313" key="2">
    <source>
        <dbReference type="Proteomes" id="UP000195772"/>
    </source>
</evidence>
<keyword evidence="1" id="KW-0032">Aminotransferase</keyword>
<sequence length="239" mass="26040">MREVYLYQTVHILDGESLCLREHLAVLDRWSRTLFGCPGPQDAREVGTAIAAVAGREAPGSDRSKFVRLVLPASGSLRLEFEGVSLYRGYDLRSLMPEAVTLQYEPPLFDAPTSAREAAVELARQYAGLQGASVAVRCDRNGTLMAADEAALFAIRGRRVYAPPGEASIGRSLAVRSIRAAGLELAEAPVGRDDLPRMDELFFIDHRGVTALSRCDGQPYMAIFAERIAGALRGLFPNM</sequence>
<dbReference type="InterPro" id="IPR036038">
    <property type="entry name" value="Aminotransferase-like"/>
</dbReference>
<accession>A0A1Y3R195</accession>
<dbReference type="AlphaFoldDB" id="A0A1Y3R195"/>
<name>A0A1Y3R195_9BACT</name>
<organism evidence="1 2">
    <name type="scientific">Alistipes onderdonkii</name>
    <dbReference type="NCBI Taxonomy" id="328813"/>
    <lineage>
        <taxon>Bacteria</taxon>
        <taxon>Pseudomonadati</taxon>
        <taxon>Bacteroidota</taxon>
        <taxon>Bacteroidia</taxon>
        <taxon>Bacteroidales</taxon>
        <taxon>Rikenellaceae</taxon>
        <taxon>Alistipes</taxon>
    </lineage>
</organism>
<gene>
    <name evidence="1" type="ORF">B5G41_03190</name>
</gene>
<reference evidence="2" key="1">
    <citation type="submission" date="2017-04" db="EMBL/GenBank/DDBJ databases">
        <title>Function of individual gut microbiota members based on whole genome sequencing of pure cultures obtained from chicken caecum.</title>
        <authorList>
            <person name="Medvecky M."/>
            <person name="Cejkova D."/>
            <person name="Polansky O."/>
            <person name="Karasova D."/>
            <person name="Kubasova T."/>
            <person name="Cizek A."/>
            <person name="Rychlik I."/>
        </authorList>
    </citation>
    <scope>NUCLEOTIDE SEQUENCE [LARGE SCALE GENOMIC DNA]</scope>
    <source>
        <strain evidence="2">An90</strain>
    </source>
</reference>
<dbReference type="EMBL" id="NFHB01000002">
    <property type="protein sequence ID" value="OUN04328.1"/>
    <property type="molecule type" value="Genomic_DNA"/>
</dbReference>
<proteinExistence type="predicted"/>
<dbReference type="GO" id="GO:0008483">
    <property type="term" value="F:transaminase activity"/>
    <property type="evidence" value="ECO:0007669"/>
    <property type="project" value="UniProtKB-KW"/>
</dbReference>
<evidence type="ECO:0000313" key="1">
    <source>
        <dbReference type="EMBL" id="OUN04328.1"/>
    </source>
</evidence>
<dbReference type="eggNOG" id="COG0115">
    <property type="taxonomic scope" value="Bacteria"/>
</dbReference>
<dbReference type="SUPFAM" id="SSF56752">
    <property type="entry name" value="D-aminoacid aminotransferase-like PLP-dependent enzymes"/>
    <property type="match status" value="1"/>
</dbReference>
<comment type="caution">
    <text evidence="1">The sequence shown here is derived from an EMBL/GenBank/DDBJ whole genome shotgun (WGS) entry which is preliminary data.</text>
</comment>
<dbReference type="Gene3D" id="3.20.10.10">
    <property type="entry name" value="D-amino Acid Aminotransferase, subunit A, domain 2"/>
    <property type="match status" value="1"/>
</dbReference>
<dbReference type="Proteomes" id="UP000195772">
    <property type="component" value="Unassembled WGS sequence"/>
</dbReference>